<dbReference type="EMBL" id="SRXV01000003">
    <property type="protein sequence ID" value="TGY92261.1"/>
    <property type="molecule type" value="Genomic_DNA"/>
</dbReference>
<comment type="caution">
    <text evidence="2">The sequence shown here is derived from an EMBL/GenBank/DDBJ whole genome shotgun (WGS) entry which is preliminary data.</text>
</comment>
<proteinExistence type="predicted"/>
<name>A0A4S2H9L4_9PROT</name>
<protein>
    <submittedName>
        <fullName evidence="2">FRG domain-containing protein</fullName>
    </submittedName>
</protein>
<gene>
    <name evidence="2" type="ORF">E5162_11455</name>
</gene>
<dbReference type="OrthoDB" id="9816036at2"/>
<keyword evidence="3" id="KW-1185">Reference proteome</keyword>
<dbReference type="SMART" id="SM00901">
    <property type="entry name" value="FRG"/>
    <property type="match status" value="1"/>
</dbReference>
<evidence type="ECO:0000313" key="2">
    <source>
        <dbReference type="EMBL" id="TGY92261.1"/>
    </source>
</evidence>
<accession>A0A4S2H9L4</accession>
<evidence type="ECO:0000313" key="3">
    <source>
        <dbReference type="Proteomes" id="UP000305451"/>
    </source>
</evidence>
<organism evidence="2 3">
    <name type="scientific">Marinicauda pacifica</name>
    <dbReference type="NCBI Taxonomy" id="1133559"/>
    <lineage>
        <taxon>Bacteria</taxon>
        <taxon>Pseudomonadati</taxon>
        <taxon>Pseudomonadota</taxon>
        <taxon>Alphaproteobacteria</taxon>
        <taxon>Maricaulales</taxon>
        <taxon>Maricaulaceae</taxon>
        <taxon>Marinicauda</taxon>
    </lineage>
</organism>
<dbReference type="Pfam" id="PF08867">
    <property type="entry name" value="FRG"/>
    <property type="match status" value="1"/>
</dbReference>
<dbReference type="InterPro" id="IPR014966">
    <property type="entry name" value="FRG-dom"/>
</dbReference>
<feature type="domain" description="FRG" evidence="1">
    <location>
        <begin position="155"/>
        <end position="258"/>
    </location>
</feature>
<dbReference type="Proteomes" id="UP000305451">
    <property type="component" value="Unassembled WGS sequence"/>
</dbReference>
<dbReference type="RefSeq" id="WP_135945394.1">
    <property type="nucleotide sequence ID" value="NZ_BMEI01000003.1"/>
</dbReference>
<evidence type="ECO:0000259" key="1">
    <source>
        <dbReference type="SMART" id="SM00901"/>
    </source>
</evidence>
<sequence>MRELVGQWIGRISGELNKGSLVVNLELEPEGLVGSATYLDEEPSLGAMFAERLHLIPGQGNASGTAKVAPIARNGTFFPDIDSAQASYPRTLFPDTVTVSAQVVEGGLGIALRTSLGQEMSGVLKSYEPPKKSQYQREPSVRSWASFKEKVSGLEPRRYIFRGQPQPWPLQTLFHRKRRKDVNRYVKEDIPKLTELITPHITKKIDIRNPDELATLYSIAQHHGYPTPMLDWTWSPFIAAFFAFRIRPERPNPNSVRIFAFDQILWRQCSKEPAYFLSSIPMLEVISAAPLDNNRLVPQQSVFTLTNLWDVEGFIRWNEKRCGEKFLHCFDLPLSERSNALHELSVMGVTAASMFPGLDGTCEALRGRMFGDLTEVPQSRL</sequence>
<reference evidence="2 3" key="1">
    <citation type="journal article" date="2013" name="Int. J. Syst. Evol. Microbiol.">
        <title>Marinicauda pacifica gen. nov., sp. nov., a prosthecate alphaproteobacterium of the family Hyphomonadaceae isolated from deep seawater.</title>
        <authorList>
            <person name="Zhang X.Y."/>
            <person name="Li G.W."/>
            <person name="Wang C.S."/>
            <person name="Zhang Y.J."/>
            <person name="Xu X.W."/>
            <person name="Li H."/>
            <person name="Liu A."/>
            <person name="Liu C."/>
            <person name="Xie B.B."/>
            <person name="Qin Q.L."/>
            <person name="Xu Z."/>
            <person name="Chen X.L."/>
            <person name="Zhou B.C."/>
            <person name="Zhang Y.Z."/>
        </authorList>
    </citation>
    <scope>NUCLEOTIDE SEQUENCE [LARGE SCALE GENOMIC DNA]</scope>
    <source>
        <strain evidence="2 3">P-1 km-3</strain>
    </source>
</reference>
<dbReference type="AlphaFoldDB" id="A0A4S2H9L4"/>